<protein>
    <recommendedName>
        <fullName evidence="6">Inositolphosphotransferase Aur1/Ipt1 domain-containing protein</fullName>
    </recommendedName>
</protein>
<feature type="transmembrane region" description="Helical" evidence="5">
    <location>
        <begin position="85"/>
        <end position="104"/>
    </location>
</feature>
<reference evidence="7 8" key="1">
    <citation type="submission" date="2016-09" db="EMBL/GenBank/DDBJ databases">
        <title>Complete genome sequence of Actinomyces hongkongensis HKU8.</title>
        <authorList>
            <person name="Gao Y.-X."/>
            <person name="Zhou Y.-Y."/>
            <person name="Xie Y."/>
            <person name="Wang M."/>
            <person name="Wang S.-J."/>
            <person name="Shen S.-G."/>
        </authorList>
    </citation>
    <scope>NUCLEOTIDE SEQUENCE [LARGE SCALE GENOMIC DNA]</scope>
    <source>
        <strain evidence="7 8">HKU8</strain>
    </source>
</reference>
<keyword evidence="2 5" id="KW-0812">Transmembrane</keyword>
<sequence>MTDASTRPPAPIARRWRPAVLEALVLVGCCCAYSVACFLAPVTREAAMAHAAQVASFEARTGIDIELAANQWLVARPLIAQAASLQYAVSFFAFTAAALAIMWWRRPDRYHQARNALFVMTGGALVTYWTYPLAPPRLVEGNGIVDAVARHTSAYSSLFGTLANPYGAMPSMHTGWAVWVAAVLGAFVWKRAWQRALLALHPLVTIASIIATGNHYVVDAVAGVAYFLIACALVAIAGLLRNVRLDRPKS</sequence>
<dbReference type="RefSeq" id="WP_009399845.1">
    <property type="nucleotide sequence ID" value="NZ_CP017298.1"/>
</dbReference>
<evidence type="ECO:0000256" key="1">
    <source>
        <dbReference type="ARBA" id="ARBA00004141"/>
    </source>
</evidence>
<feature type="transmembrane region" description="Helical" evidence="5">
    <location>
        <begin position="196"/>
        <end position="217"/>
    </location>
</feature>
<dbReference type="GO" id="GO:0016020">
    <property type="term" value="C:membrane"/>
    <property type="evidence" value="ECO:0007669"/>
    <property type="project" value="UniProtKB-SubCell"/>
</dbReference>
<organism evidence="7 8">
    <name type="scientific">Pauljensenia hongkongensis</name>
    <dbReference type="NCBI Taxonomy" id="178339"/>
    <lineage>
        <taxon>Bacteria</taxon>
        <taxon>Bacillati</taxon>
        <taxon>Actinomycetota</taxon>
        <taxon>Actinomycetes</taxon>
        <taxon>Actinomycetales</taxon>
        <taxon>Actinomycetaceae</taxon>
        <taxon>Pauljensenia</taxon>
    </lineage>
</organism>
<name>A0A1D8B0C3_9ACTO</name>
<dbReference type="PANTHER" id="PTHR31310:SF7">
    <property type="entry name" value="PA-PHOSPHATASE RELATED-FAMILY PROTEIN DDB_G0268928"/>
    <property type="match status" value="1"/>
</dbReference>
<evidence type="ECO:0000313" key="8">
    <source>
        <dbReference type="Proteomes" id="UP000095214"/>
    </source>
</evidence>
<dbReference type="EMBL" id="CP017298">
    <property type="protein sequence ID" value="AOS46583.1"/>
    <property type="molecule type" value="Genomic_DNA"/>
</dbReference>
<dbReference type="KEGG" id="phon:BH719_00625"/>
<evidence type="ECO:0000256" key="5">
    <source>
        <dbReference type="SAM" id="Phobius"/>
    </source>
</evidence>
<keyword evidence="8" id="KW-1185">Reference proteome</keyword>
<accession>A0A1D8B0C3</accession>
<evidence type="ECO:0000256" key="4">
    <source>
        <dbReference type="ARBA" id="ARBA00023136"/>
    </source>
</evidence>
<feature type="transmembrane region" description="Helical" evidence="5">
    <location>
        <begin position="223"/>
        <end position="240"/>
    </location>
</feature>
<dbReference type="InterPro" id="IPR052185">
    <property type="entry name" value="IPC_Synthase-Related"/>
</dbReference>
<gene>
    <name evidence="7" type="ORF">BH719_00625</name>
</gene>
<dbReference type="CDD" id="cd03386">
    <property type="entry name" value="PAP2_Aur1_like"/>
    <property type="match status" value="1"/>
</dbReference>
<feature type="transmembrane region" description="Helical" evidence="5">
    <location>
        <begin position="171"/>
        <end position="189"/>
    </location>
</feature>
<evidence type="ECO:0000256" key="2">
    <source>
        <dbReference type="ARBA" id="ARBA00022692"/>
    </source>
</evidence>
<feature type="transmembrane region" description="Helical" evidence="5">
    <location>
        <begin position="20"/>
        <end position="42"/>
    </location>
</feature>
<evidence type="ECO:0000313" key="7">
    <source>
        <dbReference type="EMBL" id="AOS46583.1"/>
    </source>
</evidence>
<dbReference type="InterPro" id="IPR026841">
    <property type="entry name" value="Aur1/Ipt1"/>
</dbReference>
<feature type="transmembrane region" description="Helical" evidence="5">
    <location>
        <begin position="116"/>
        <end position="134"/>
    </location>
</feature>
<dbReference type="PANTHER" id="PTHR31310">
    <property type="match status" value="1"/>
</dbReference>
<keyword evidence="4 5" id="KW-0472">Membrane</keyword>
<dbReference type="Proteomes" id="UP000095214">
    <property type="component" value="Chromosome"/>
</dbReference>
<dbReference type="SUPFAM" id="SSF48317">
    <property type="entry name" value="Acid phosphatase/Vanadium-dependent haloperoxidase"/>
    <property type="match status" value="1"/>
</dbReference>
<evidence type="ECO:0000259" key="6">
    <source>
        <dbReference type="Pfam" id="PF14378"/>
    </source>
</evidence>
<proteinExistence type="predicted"/>
<dbReference type="AlphaFoldDB" id="A0A1D8B0C3"/>
<feature type="domain" description="Inositolphosphotransferase Aur1/Ipt1" evidence="6">
    <location>
        <begin position="53"/>
        <end position="233"/>
    </location>
</feature>
<comment type="subcellular location">
    <subcellularLocation>
        <location evidence="1">Membrane</location>
        <topology evidence="1">Multi-pass membrane protein</topology>
    </subcellularLocation>
</comment>
<evidence type="ECO:0000256" key="3">
    <source>
        <dbReference type="ARBA" id="ARBA00022989"/>
    </source>
</evidence>
<dbReference type="OrthoDB" id="5241565at2"/>
<dbReference type="STRING" id="178339.BH719_00625"/>
<keyword evidence="3 5" id="KW-1133">Transmembrane helix</keyword>
<dbReference type="InterPro" id="IPR036938">
    <property type="entry name" value="PAP2/HPO_sf"/>
</dbReference>
<dbReference type="Pfam" id="PF14378">
    <property type="entry name" value="PAP2_3"/>
    <property type="match status" value="1"/>
</dbReference>